<keyword evidence="2" id="KW-1185">Reference proteome</keyword>
<name>A0A7X6DTX3_9BACT</name>
<gene>
    <name evidence="1" type="ORF">MNODULE_19605</name>
</gene>
<dbReference type="AlphaFoldDB" id="A0A7X6DTX3"/>
<dbReference type="RefSeq" id="WP_168062892.1">
    <property type="nucleotide sequence ID" value="NZ_VTOW01000004.1"/>
</dbReference>
<evidence type="ECO:0008006" key="3">
    <source>
        <dbReference type="Google" id="ProtNLM"/>
    </source>
</evidence>
<reference evidence="1 2" key="1">
    <citation type="journal article" date="2020" name="Nature">
        <title>Bacterial chemolithoautotrophy via manganese oxidation.</title>
        <authorList>
            <person name="Yu H."/>
            <person name="Leadbetter J.R."/>
        </authorList>
    </citation>
    <scope>NUCLEOTIDE SEQUENCE [LARGE SCALE GENOMIC DNA]</scope>
    <source>
        <strain evidence="1 2">Mn-1</strain>
    </source>
</reference>
<proteinExistence type="predicted"/>
<evidence type="ECO:0000313" key="1">
    <source>
        <dbReference type="EMBL" id="NKE72963.1"/>
    </source>
</evidence>
<evidence type="ECO:0000313" key="2">
    <source>
        <dbReference type="Proteomes" id="UP000534783"/>
    </source>
</evidence>
<sequence>MDWKTVEEKIIQDDQNKWDHKATGQQLWVSLEGRLEVLNGDSRCYSLSDLATTQMCQKLGIPVDYYRRLPGQMKAIVVNFDLERMKEASYLLRGKGKWVRAFLSGEYVAYNNAQIAETVQVLLEQAAVSVKSFVLEETHLYLKLVSEDISIPESGLKAGIMIGNSEVGQGSVSVEPFVFRKACTNDLVVSQEKSFRHPHIHFTIAELNSRMAEGISNAFEVASSILDTFLKTRKEPIPDPVAIIRKLAAERKLSQKFTDEVVSSYQIEPDPTRFGVINAFTHAAQHLAPLHRIETERFAGTLLAGKL</sequence>
<dbReference type="EMBL" id="VTOW01000004">
    <property type="protein sequence ID" value="NKE72963.1"/>
    <property type="molecule type" value="Genomic_DNA"/>
</dbReference>
<accession>A0A7X6DTX3</accession>
<comment type="caution">
    <text evidence="1">The sequence shown here is derived from an EMBL/GenBank/DDBJ whole genome shotgun (WGS) entry which is preliminary data.</text>
</comment>
<organism evidence="1 2">
    <name type="scientific">Candidatus Manganitrophus noduliformans</name>
    <dbReference type="NCBI Taxonomy" id="2606439"/>
    <lineage>
        <taxon>Bacteria</taxon>
        <taxon>Pseudomonadati</taxon>
        <taxon>Nitrospirota</taxon>
        <taxon>Nitrospiria</taxon>
        <taxon>Candidatus Troglogloeales</taxon>
        <taxon>Candidatus Manganitrophaceae</taxon>
        <taxon>Candidatus Manganitrophus</taxon>
    </lineage>
</organism>
<protein>
    <recommendedName>
        <fullName evidence="3">DUF932 domain-containing protein</fullName>
    </recommendedName>
</protein>
<dbReference type="Proteomes" id="UP000534783">
    <property type="component" value="Unassembled WGS sequence"/>
</dbReference>